<evidence type="ECO:0000256" key="1">
    <source>
        <dbReference type="SAM" id="MobiDB-lite"/>
    </source>
</evidence>
<comment type="caution">
    <text evidence="2">The sequence shown here is derived from an EMBL/GenBank/DDBJ whole genome shotgun (WGS) entry which is preliminary data.</text>
</comment>
<protein>
    <submittedName>
        <fullName evidence="2">Uncharacterized protein</fullName>
    </submittedName>
</protein>
<name>A0A918KCD4_9ACTN</name>
<dbReference type="EMBL" id="BMWD01000008">
    <property type="protein sequence ID" value="GGX58606.1"/>
    <property type="molecule type" value="Genomic_DNA"/>
</dbReference>
<keyword evidence="3" id="KW-1185">Reference proteome</keyword>
<evidence type="ECO:0000313" key="2">
    <source>
        <dbReference type="EMBL" id="GGX58606.1"/>
    </source>
</evidence>
<sequence>MDRHSPAVYGTGAGLPAGHHYGPSTLSADRRTRYLMCFDAPRGSVAVRGLRNRVRRATVLGTGVELDHHVTGGLHTVPGVTWIDTPSAGDVDEYATVPALELEGELDVYTGTGRP</sequence>
<dbReference type="Proteomes" id="UP000645555">
    <property type="component" value="Unassembled WGS sequence"/>
</dbReference>
<organism evidence="2 3">
    <name type="scientific">Streptomyces fructofermentans</name>
    <dbReference type="NCBI Taxonomy" id="152141"/>
    <lineage>
        <taxon>Bacteria</taxon>
        <taxon>Bacillati</taxon>
        <taxon>Actinomycetota</taxon>
        <taxon>Actinomycetes</taxon>
        <taxon>Kitasatosporales</taxon>
        <taxon>Streptomycetaceae</taxon>
        <taxon>Streptomyces</taxon>
    </lineage>
</organism>
<feature type="region of interest" description="Disordered" evidence="1">
    <location>
        <begin position="1"/>
        <end position="23"/>
    </location>
</feature>
<reference evidence="2" key="1">
    <citation type="journal article" date="2014" name="Int. J. Syst. Evol. Microbiol.">
        <title>Complete genome sequence of Corynebacterium casei LMG S-19264T (=DSM 44701T), isolated from a smear-ripened cheese.</title>
        <authorList>
            <consortium name="US DOE Joint Genome Institute (JGI-PGF)"/>
            <person name="Walter F."/>
            <person name="Albersmeier A."/>
            <person name="Kalinowski J."/>
            <person name="Ruckert C."/>
        </authorList>
    </citation>
    <scope>NUCLEOTIDE SEQUENCE</scope>
    <source>
        <strain evidence="2">JCM 4956</strain>
    </source>
</reference>
<gene>
    <name evidence="2" type="ORF">GCM10010515_27810</name>
</gene>
<dbReference type="AlphaFoldDB" id="A0A918KCD4"/>
<accession>A0A918KCD4</accession>
<evidence type="ECO:0000313" key="3">
    <source>
        <dbReference type="Proteomes" id="UP000645555"/>
    </source>
</evidence>
<proteinExistence type="predicted"/>
<reference evidence="2" key="2">
    <citation type="submission" date="2020-09" db="EMBL/GenBank/DDBJ databases">
        <authorList>
            <person name="Sun Q."/>
            <person name="Ohkuma M."/>
        </authorList>
    </citation>
    <scope>NUCLEOTIDE SEQUENCE</scope>
    <source>
        <strain evidence="2">JCM 4956</strain>
    </source>
</reference>